<dbReference type="Pfam" id="PF12680">
    <property type="entry name" value="SnoaL_2"/>
    <property type="match status" value="1"/>
</dbReference>
<dbReference type="InterPro" id="IPR032710">
    <property type="entry name" value="NTF2-like_dom_sf"/>
</dbReference>
<comment type="caution">
    <text evidence="2">The sequence shown here is derived from an EMBL/GenBank/DDBJ whole genome shotgun (WGS) entry which is preliminary data.</text>
</comment>
<reference evidence="2 3" key="1">
    <citation type="submission" date="2019-08" db="EMBL/GenBank/DDBJ databases">
        <title>Draft genome for granaticin producer strain Streptomyces parvus C05.</title>
        <authorList>
            <person name="Gonzalez-Pimentel J.L."/>
        </authorList>
    </citation>
    <scope>NUCLEOTIDE SEQUENCE [LARGE SCALE GENOMIC DNA]</scope>
    <source>
        <strain evidence="2 3">C05</strain>
    </source>
</reference>
<evidence type="ECO:0000313" key="3">
    <source>
        <dbReference type="Proteomes" id="UP000323242"/>
    </source>
</evidence>
<gene>
    <name evidence="2" type="ORF">FY004_07335</name>
</gene>
<dbReference type="AlphaFoldDB" id="A0A5D4JLK1"/>
<evidence type="ECO:0000313" key="2">
    <source>
        <dbReference type="EMBL" id="TYR65195.1"/>
    </source>
</evidence>
<organism evidence="2 3">
    <name type="scientific">Streptomyces parvus</name>
    <dbReference type="NCBI Taxonomy" id="66428"/>
    <lineage>
        <taxon>Bacteria</taxon>
        <taxon>Bacillati</taxon>
        <taxon>Actinomycetota</taxon>
        <taxon>Actinomycetes</taxon>
        <taxon>Kitasatosporales</taxon>
        <taxon>Streptomycetaceae</taxon>
        <taxon>Streptomyces</taxon>
    </lineage>
</organism>
<feature type="domain" description="SnoaL-like" evidence="1">
    <location>
        <begin position="30"/>
        <end position="126"/>
    </location>
</feature>
<dbReference type="PANTHER" id="PTHR41252">
    <property type="entry name" value="BLR2505 PROTEIN"/>
    <property type="match status" value="1"/>
</dbReference>
<sequence length="144" mass="15840">MNTTEAGPAEVVTRFYAAESDFVAAGGPGRADFAPIAACLDPDVVLHQAPGLPYSGDWHGSEGIERFMAVMGECWKVVEVLDQRRLVDGRDVVVTSDVRFVARETGRTLETTIVQLIRVRDGRIEEFRPFYWDPAAVRGALETA</sequence>
<proteinExistence type="predicted"/>
<name>A0A5D4JLK1_9ACTN</name>
<evidence type="ECO:0000259" key="1">
    <source>
        <dbReference type="Pfam" id="PF12680"/>
    </source>
</evidence>
<dbReference type="PANTHER" id="PTHR41252:SF1">
    <property type="entry name" value="BLR2505 PROTEIN"/>
    <property type="match status" value="1"/>
</dbReference>
<dbReference type="EMBL" id="VSZQ01000028">
    <property type="protein sequence ID" value="TYR65195.1"/>
    <property type="molecule type" value="Genomic_DNA"/>
</dbReference>
<dbReference type="SUPFAM" id="SSF54427">
    <property type="entry name" value="NTF2-like"/>
    <property type="match status" value="1"/>
</dbReference>
<keyword evidence="3" id="KW-1185">Reference proteome</keyword>
<dbReference type="Proteomes" id="UP000323242">
    <property type="component" value="Unassembled WGS sequence"/>
</dbReference>
<protein>
    <submittedName>
        <fullName evidence="2">Nuclear transport factor 2 family protein</fullName>
    </submittedName>
</protein>
<dbReference type="Gene3D" id="3.10.450.50">
    <property type="match status" value="1"/>
</dbReference>
<accession>A0A5D4JLK1</accession>
<dbReference type="RefSeq" id="WP_109195825.1">
    <property type="nucleotide sequence ID" value="NZ_VSZQ01000028.1"/>
</dbReference>
<dbReference type="InterPro" id="IPR037401">
    <property type="entry name" value="SnoaL-like"/>
</dbReference>